<feature type="region of interest" description="Disordered" evidence="12">
    <location>
        <begin position="279"/>
        <end position="302"/>
    </location>
</feature>
<dbReference type="OrthoDB" id="511529at2759"/>
<gene>
    <name evidence="14" type="primary">BRF1</name>
    <name evidence="14" type="ORF">FOZ61_002583</name>
</gene>
<dbReference type="SMART" id="SM00385">
    <property type="entry name" value="CYCLIN"/>
    <property type="match status" value="2"/>
</dbReference>
<evidence type="ECO:0000256" key="3">
    <source>
        <dbReference type="ARBA" id="ARBA00022723"/>
    </source>
</evidence>
<comment type="similarity">
    <text evidence="2">Belongs to the TFIIB family.</text>
</comment>
<dbReference type="Gene3D" id="1.10.472.10">
    <property type="entry name" value="Cyclin-like"/>
    <property type="match status" value="2"/>
</dbReference>
<sequence>MATTAGCPRCGSLDSETDARTGQTVCLGCGEVLEENRVVCELSFTQSGDRTGVNGQSVPWLGGGGRRGAGYSSENSRLLTLQRGSTRIEWIGNRLELPTSTMDEAKRLFSLAAQRNFTAGRKTSVVAAACLYIVCRRDRTPYLLIDFSDVLHVSVREIGQMYMKLVRLLSLDKVLDIPVIDPSMFMERFSSHLGLGDKQNQVVHTAIRLIQLMSRDWICTGRRPTGLCGAALLIAARYHGVEDVTANSVAGVVRIGAVTLKRRLYELKHTPTAALTTEQFKSLEDAPDPADGSLPGGDSVQEAGAHGQLQMALPEEARATTSLPPSLMRNRIKEEKMKLLGLPLKDESKIVSPASEQLAFRVPCDDSPCDQIIPVKPVGSQKSLENGEQAIQHPQLTDISHHEAESSRARPSSSSSSEPAGGTSEGDLPELDELYNALRSTATSGVETDGELIAKLDTVAGKTAAASEDADPSDLLEEDAKQNKQPLDEDEESISDVDDSEIEGYLLTPEESEAKSAIWHQWNKPYLMEWAIRDEQRKAKKRAEDEAKRNGTYKPRKRQIHSTTLGPADSALEATQMALSKKARSLSNRVNMSALEELFKS</sequence>
<evidence type="ECO:0000256" key="10">
    <source>
        <dbReference type="ARBA" id="ARBA00031009"/>
    </source>
</evidence>
<dbReference type="PANTHER" id="PTHR11618">
    <property type="entry name" value="TRANSCRIPTION INITIATION FACTOR IIB-RELATED"/>
    <property type="match status" value="1"/>
</dbReference>
<evidence type="ECO:0000313" key="14">
    <source>
        <dbReference type="EMBL" id="KAF4662323.1"/>
    </source>
</evidence>
<dbReference type="CDD" id="cd20553">
    <property type="entry name" value="CYCLIN_TFIIIB90_rpt1"/>
    <property type="match status" value="1"/>
</dbReference>
<comment type="subcellular location">
    <subcellularLocation>
        <location evidence="1">Nucleus</location>
    </subcellularLocation>
</comment>
<dbReference type="FunFam" id="1.10.472.10:FF:000007">
    <property type="entry name" value="Transcription factor IIIB 90 kDa subunit"/>
    <property type="match status" value="1"/>
</dbReference>
<dbReference type="GO" id="GO:0000126">
    <property type="term" value="C:transcription factor TFIIIB complex"/>
    <property type="evidence" value="ECO:0007669"/>
    <property type="project" value="TreeGrafter"/>
</dbReference>
<evidence type="ECO:0000256" key="6">
    <source>
        <dbReference type="ARBA" id="ARBA00023015"/>
    </source>
</evidence>
<evidence type="ECO:0000256" key="8">
    <source>
        <dbReference type="ARBA" id="ARBA00023163"/>
    </source>
</evidence>
<dbReference type="InterPro" id="IPR011665">
    <property type="entry name" value="BRF1_TBP-bd_dom"/>
</dbReference>
<keyword evidence="9" id="KW-0539">Nucleus</keyword>
<evidence type="ECO:0000256" key="5">
    <source>
        <dbReference type="ARBA" id="ARBA00022833"/>
    </source>
</evidence>
<evidence type="ECO:0000256" key="2">
    <source>
        <dbReference type="ARBA" id="ARBA00010857"/>
    </source>
</evidence>
<feature type="compositionally biased region" description="Acidic residues" evidence="12">
    <location>
        <begin position="468"/>
        <end position="477"/>
    </location>
</feature>
<evidence type="ECO:0000256" key="1">
    <source>
        <dbReference type="ARBA" id="ARBA00004123"/>
    </source>
</evidence>
<dbReference type="FunFam" id="1.10.472.10:FF:000002">
    <property type="entry name" value="Transcription factor IIIB 90 kDa subunit"/>
    <property type="match status" value="1"/>
</dbReference>
<keyword evidence="7" id="KW-0010">Activator</keyword>
<dbReference type="PROSITE" id="PS51134">
    <property type="entry name" value="ZF_TFIIB"/>
    <property type="match status" value="1"/>
</dbReference>
<evidence type="ECO:0000256" key="4">
    <source>
        <dbReference type="ARBA" id="ARBA00022771"/>
    </source>
</evidence>
<feature type="compositionally biased region" description="Low complexity" evidence="12">
    <location>
        <begin position="409"/>
        <end position="420"/>
    </location>
</feature>
<dbReference type="Proteomes" id="UP000570595">
    <property type="component" value="Unassembled WGS sequence"/>
</dbReference>
<feature type="region of interest" description="Disordered" evidence="12">
    <location>
        <begin position="539"/>
        <end position="569"/>
    </location>
</feature>
<dbReference type="InterPro" id="IPR036915">
    <property type="entry name" value="Cyclin-like_sf"/>
</dbReference>
<dbReference type="PANTHER" id="PTHR11618:SF4">
    <property type="entry name" value="TRANSCRIPTION FACTOR IIIB 90 KDA SUBUNIT"/>
    <property type="match status" value="1"/>
</dbReference>
<dbReference type="InterPro" id="IPR013137">
    <property type="entry name" value="Znf_TFIIB"/>
</dbReference>
<feature type="region of interest" description="Disordered" evidence="12">
    <location>
        <begin position="400"/>
        <end position="429"/>
    </location>
</feature>
<dbReference type="SUPFAM" id="SSF57783">
    <property type="entry name" value="Zinc beta-ribbon"/>
    <property type="match status" value="1"/>
</dbReference>
<evidence type="ECO:0000313" key="15">
    <source>
        <dbReference type="Proteomes" id="UP000570595"/>
    </source>
</evidence>
<dbReference type="PRINTS" id="PR00685">
    <property type="entry name" value="TIFACTORIIB"/>
</dbReference>
<accession>A0A7J6LSW0</accession>
<feature type="compositionally biased region" description="Basic and acidic residues" evidence="12">
    <location>
        <begin position="539"/>
        <end position="549"/>
    </location>
</feature>
<feature type="compositionally biased region" description="Acidic residues" evidence="12">
    <location>
        <begin position="488"/>
        <end position="502"/>
    </location>
</feature>
<dbReference type="Pfam" id="PF00382">
    <property type="entry name" value="TFIIB"/>
    <property type="match status" value="2"/>
</dbReference>
<dbReference type="CDD" id="cd20554">
    <property type="entry name" value="CYCLIN_TFIIIB90_rpt2"/>
    <property type="match status" value="1"/>
</dbReference>
<evidence type="ECO:0000256" key="12">
    <source>
        <dbReference type="SAM" id="MobiDB-lite"/>
    </source>
</evidence>
<feature type="region of interest" description="Disordered" evidence="12">
    <location>
        <begin position="464"/>
        <end position="502"/>
    </location>
</feature>
<organism evidence="14 15">
    <name type="scientific">Perkinsus olseni</name>
    <name type="common">Perkinsus atlanticus</name>
    <dbReference type="NCBI Taxonomy" id="32597"/>
    <lineage>
        <taxon>Eukaryota</taxon>
        <taxon>Sar</taxon>
        <taxon>Alveolata</taxon>
        <taxon>Perkinsozoa</taxon>
        <taxon>Perkinsea</taxon>
        <taxon>Perkinsida</taxon>
        <taxon>Perkinsidae</taxon>
        <taxon>Perkinsus</taxon>
    </lineage>
</organism>
<reference evidence="14 15" key="1">
    <citation type="submission" date="2020-04" db="EMBL/GenBank/DDBJ databases">
        <title>Perkinsus olseni comparative genomics.</title>
        <authorList>
            <person name="Bogema D.R."/>
        </authorList>
    </citation>
    <scope>NUCLEOTIDE SEQUENCE [LARGE SCALE GENOMIC DNA]</scope>
    <source>
        <strain evidence="14">ATCC PRA-179</strain>
    </source>
</reference>
<keyword evidence="3" id="KW-0479">Metal-binding</keyword>
<dbReference type="SUPFAM" id="SSF47954">
    <property type="entry name" value="Cyclin-like"/>
    <property type="match status" value="2"/>
</dbReference>
<dbReference type="Gene3D" id="1.20.5.650">
    <property type="entry name" value="Single helix bin"/>
    <property type="match status" value="1"/>
</dbReference>
<dbReference type="GO" id="GO:0005634">
    <property type="term" value="C:nucleus"/>
    <property type="evidence" value="ECO:0007669"/>
    <property type="project" value="UniProtKB-SubCell"/>
</dbReference>
<feature type="domain" description="TFIIB-type" evidence="13">
    <location>
        <begin position="3"/>
        <end position="34"/>
    </location>
</feature>
<keyword evidence="6" id="KW-0805">Transcription regulation</keyword>
<proteinExistence type="inferred from homology"/>
<evidence type="ECO:0000256" key="7">
    <source>
        <dbReference type="ARBA" id="ARBA00023159"/>
    </source>
</evidence>
<dbReference type="GO" id="GO:0070897">
    <property type="term" value="P:transcription preinitiation complex assembly"/>
    <property type="evidence" value="ECO:0007669"/>
    <property type="project" value="InterPro"/>
</dbReference>
<dbReference type="GO" id="GO:0001006">
    <property type="term" value="F:RNA polymerase III type 3 promoter sequence-specific DNA binding"/>
    <property type="evidence" value="ECO:0007669"/>
    <property type="project" value="TreeGrafter"/>
</dbReference>
<dbReference type="Pfam" id="PF08271">
    <property type="entry name" value="Zn_Ribbon_TF"/>
    <property type="match status" value="1"/>
</dbReference>
<evidence type="ECO:0000259" key="13">
    <source>
        <dbReference type="PROSITE" id="PS51134"/>
    </source>
</evidence>
<name>A0A7J6LSW0_PEROL</name>
<keyword evidence="8" id="KW-0804">Transcription</keyword>
<dbReference type="GO" id="GO:0008270">
    <property type="term" value="F:zinc ion binding"/>
    <property type="evidence" value="ECO:0007669"/>
    <property type="project" value="UniProtKB-KW"/>
</dbReference>
<keyword evidence="4 11" id="KW-0863">Zinc-finger</keyword>
<evidence type="ECO:0000256" key="9">
    <source>
        <dbReference type="ARBA" id="ARBA00023242"/>
    </source>
</evidence>
<dbReference type="GO" id="GO:0017025">
    <property type="term" value="F:TBP-class protein binding"/>
    <property type="evidence" value="ECO:0007669"/>
    <property type="project" value="InterPro"/>
</dbReference>
<evidence type="ECO:0000256" key="11">
    <source>
        <dbReference type="PROSITE-ProRule" id="PRU00469"/>
    </source>
</evidence>
<dbReference type="GO" id="GO:0000995">
    <property type="term" value="F:RNA polymerase III general transcription initiation factor activity"/>
    <property type="evidence" value="ECO:0007669"/>
    <property type="project" value="TreeGrafter"/>
</dbReference>
<protein>
    <recommendedName>
        <fullName evidence="10">B-related factor 1</fullName>
    </recommendedName>
</protein>
<dbReference type="AlphaFoldDB" id="A0A7J6LSW0"/>
<dbReference type="GO" id="GO:0097550">
    <property type="term" value="C:transcription preinitiation complex"/>
    <property type="evidence" value="ECO:0007669"/>
    <property type="project" value="TreeGrafter"/>
</dbReference>
<keyword evidence="5" id="KW-0862">Zinc</keyword>
<comment type="caution">
    <text evidence="14">The sequence shown here is derived from an EMBL/GenBank/DDBJ whole genome shotgun (WGS) entry which is preliminary data.</text>
</comment>
<dbReference type="Pfam" id="PF07741">
    <property type="entry name" value="BRF1"/>
    <property type="match status" value="1"/>
</dbReference>
<dbReference type="InterPro" id="IPR013150">
    <property type="entry name" value="TFIIB_cyclin"/>
</dbReference>
<dbReference type="Gene3D" id="2.20.25.10">
    <property type="match status" value="1"/>
</dbReference>
<dbReference type="InterPro" id="IPR013763">
    <property type="entry name" value="Cyclin-like_dom"/>
</dbReference>
<dbReference type="EMBL" id="JABAHT010000172">
    <property type="protein sequence ID" value="KAF4662323.1"/>
    <property type="molecule type" value="Genomic_DNA"/>
</dbReference>
<dbReference type="InterPro" id="IPR000812">
    <property type="entry name" value="TFIIB"/>
</dbReference>